<proteinExistence type="predicted"/>
<dbReference type="InterPro" id="IPR007569">
    <property type="entry name" value="DUF559"/>
</dbReference>
<dbReference type="Pfam" id="PF09407">
    <property type="entry name" value="AbiEi_1"/>
    <property type="match status" value="1"/>
</dbReference>
<organism evidence="4">
    <name type="scientific">freshwater metagenome</name>
    <dbReference type="NCBI Taxonomy" id="449393"/>
    <lineage>
        <taxon>unclassified sequences</taxon>
        <taxon>metagenomes</taxon>
        <taxon>ecological metagenomes</taxon>
    </lineage>
</organism>
<dbReference type="EMBL" id="CAEZXS010000101">
    <property type="protein sequence ID" value="CAB4700919.1"/>
    <property type="molecule type" value="Genomic_DNA"/>
</dbReference>
<evidence type="ECO:0000313" key="4">
    <source>
        <dbReference type="EMBL" id="CAB4700919.1"/>
    </source>
</evidence>
<evidence type="ECO:0000259" key="1">
    <source>
        <dbReference type="Pfam" id="PF04480"/>
    </source>
</evidence>
<evidence type="ECO:0000259" key="2">
    <source>
        <dbReference type="Pfam" id="PF09407"/>
    </source>
</evidence>
<feature type="domain" description="AbiEi antitoxin C-terminal" evidence="2">
    <location>
        <begin position="103"/>
        <end position="175"/>
    </location>
</feature>
<name>A0A6J6PQE3_9ZZZZ</name>
<gene>
    <name evidence="4" type="ORF">UFOPK2582_00938</name>
</gene>
<protein>
    <submittedName>
        <fullName evidence="4">Unannotated protein</fullName>
    </submittedName>
</protein>
<dbReference type="InterPro" id="IPR018547">
    <property type="entry name" value="AbiEi_C"/>
</dbReference>
<evidence type="ECO:0000259" key="3">
    <source>
        <dbReference type="Pfam" id="PF13338"/>
    </source>
</evidence>
<dbReference type="Gene3D" id="3.40.960.10">
    <property type="entry name" value="VSR Endonuclease"/>
    <property type="match status" value="1"/>
</dbReference>
<accession>A0A6J6PQE3</accession>
<dbReference type="AlphaFoldDB" id="A0A6J6PQE3"/>
<feature type="domain" description="DUF559" evidence="1">
    <location>
        <begin position="225"/>
        <end position="329"/>
    </location>
</feature>
<dbReference type="Pfam" id="PF13338">
    <property type="entry name" value="AbiEi_4"/>
    <property type="match status" value="1"/>
</dbReference>
<dbReference type="InterPro" id="IPR025159">
    <property type="entry name" value="AbiEi_N"/>
</dbReference>
<reference evidence="4" key="1">
    <citation type="submission" date="2020-05" db="EMBL/GenBank/DDBJ databases">
        <authorList>
            <person name="Chiriac C."/>
            <person name="Salcher M."/>
            <person name="Ghai R."/>
            <person name="Kavagutti S V."/>
        </authorList>
    </citation>
    <scope>NUCLEOTIDE SEQUENCE</scope>
</reference>
<feature type="domain" description="AbiEi antitoxin N-terminal" evidence="3">
    <location>
        <begin position="37"/>
        <end position="82"/>
    </location>
</feature>
<sequence>MCRKTAPDAIPDAIRGAFPADTAHAIRLTSAVMTEAQINKFAALHHGLINRESARRLGLTDRQIAHRVAQGRLIRLSPQVFAIAGSVETARRSLLAAAWQTGGVASHLSAAWLLGLRDSAPARPQISTARTGGRSARGIQIYQSRDLYSAHITTVQTVPATDATRTILDLAGRVSPTELQVLFDRASRMRLTHPDRLTDDFLQISRPGRPGAAAARRFLRSLNQDLALAESDLETRLVLTIRKAGLPSPIAQYRVTANGHNYRIDLCYPDCMLAIEGDGFSFHGGRQAFESDRVRQNDLVLAGWRVLRFTWRQICFQPDWVVGQIRSALGLAN</sequence>
<dbReference type="SUPFAM" id="SSF52980">
    <property type="entry name" value="Restriction endonuclease-like"/>
    <property type="match status" value="1"/>
</dbReference>
<dbReference type="InterPro" id="IPR011335">
    <property type="entry name" value="Restrct_endonuc-II-like"/>
</dbReference>
<dbReference type="Pfam" id="PF04480">
    <property type="entry name" value="DUF559"/>
    <property type="match status" value="1"/>
</dbReference>